<keyword evidence="11" id="KW-1185">Reference proteome</keyword>
<dbReference type="PANTHER" id="PTHR45663:SF11">
    <property type="entry name" value="GEO12009P1"/>
    <property type="match status" value="1"/>
</dbReference>
<evidence type="ECO:0000256" key="4">
    <source>
        <dbReference type="ARBA" id="ARBA00022982"/>
    </source>
</evidence>
<dbReference type="CDD" id="cd02947">
    <property type="entry name" value="TRX_family"/>
    <property type="match status" value="1"/>
</dbReference>
<keyword evidence="3" id="KW-0813">Transport</keyword>
<evidence type="ECO:0000256" key="3">
    <source>
        <dbReference type="ARBA" id="ARBA00022448"/>
    </source>
</evidence>
<evidence type="ECO:0000313" key="10">
    <source>
        <dbReference type="EMBL" id="MDQ0178469.1"/>
    </source>
</evidence>
<dbReference type="Proteomes" id="UP001223586">
    <property type="component" value="Unassembled WGS sequence"/>
</dbReference>
<keyword evidence="5" id="KW-1015">Disulfide bond</keyword>
<evidence type="ECO:0000256" key="2">
    <source>
        <dbReference type="ARBA" id="ARBA00020570"/>
    </source>
</evidence>
<reference evidence="10 11" key="1">
    <citation type="submission" date="2023-07" db="EMBL/GenBank/DDBJ databases">
        <title>Genomic Encyclopedia of Type Strains, Phase IV (KMG-IV): sequencing the most valuable type-strain genomes for metagenomic binning, comparative biology and taxonomic classification.</title>
        <authorList>
            <person name="Goeker M."/>
        </authorList>
    </citation>
    <scope>NUCLEOTIDE SEQUENCE [LARGE SCALE GENOMIC DNA]</scope>
    <source>
        <strain evidence="10 11">DSM 23837</strain>
    </source>
</reference>
<dbReference type="NCBIfam" id="TIGR01068">
    <property type="entry name" value="thioredoxin"/>
    <property type="match status" value="1"/>
</dbReference>
<name>A0ABT9WYZ5_9BACI</name>
<sequence length="109" mass="12264">MLEITNKEQFNEVVQSGVVLVDFFAPWCGPCKILTPILNDIAKEYPDAPLVRVSIEKLSNITDEYEVETIPTLLIFDDGKVVKSSKGLRSKEIIVKMLNEVLVTKVKEV</sequence>
<dbReference type="SUPFAM" id="SSF52833">
    <property type="entry name" value="Thioredoxin-like"/>
    <property type="match status" value="1"/>
</dbReference>
<keyword evidence="6" id="KW-0676">Redox-active center</keyword>
<gene>
    <name evidence="10" type="ORF">J2S08_004376</name>
</gene>
<dbReference type="InterPro" id="IPR005746">
    <property type="entry name" value="Thioredoxin"/>
</dbReference>
<comment type="similarity">
    <text evidence="1 8">Belongs to the thioredoxin family.</text>
</comment>
<accession>A0ABT9WYZ5</accession>
<dbReference type="InterPro" id="IPR017937">
    <property type="entry name" value="Thioredoxin_CS"/>
</dbReference>
<proteinExistence type="inferred from homology"/>
<evidence type="ECO:0000256" key="6">
    <source>
        <dbReference type="ARBA" id="ARBA00023284"/>
    </source>
</evidence>
<protein>
    <recommendedName>
        <fullName evidence="2 7">Thioredoxin</fullName>
    </recommendedName>
</protein>
<evidence type="ECO:0000256" key="1">
    <source>
        <dbReference type="ARBA" id="ARBA00008987"/>
    </source>
</evidence>
<dbReference type="PRINTS" id="PR00421">
    <property type="entry name" value="THIOREDOXIN"/>
</dbReference>
<dbReference type="PANTHER" id="PTHR45663">
    <property type="entry name" value="GEO12009P1"/>
    <property type="match status" value="1"/>
</dbReference>
<dbReference type="PROSITE" id="PS51352">
    <property type="entry name" value="THIOREDOXIN_2"/>
    <property type="match status" value="1"/>
</dbReference>
<organism evidence="10 11">
    <name type="scientific">Bacillus chungangensis</name>
    <dbReference type="NCBI Taxonomy" id="587633"/>
    <lineage>
        <taxon>Bacteria</taxon>
        <taxon>Bacillati</taxon>
        <taxon>Bacillota</taxon>
        <taxon>Bacilli</taxon>
        <taxon>Bacillales</taxon>
        <taxon>Bacillaceae</taxon>
        <taxon>Bacillus</taxon>
    </lineage>
</organism>
<evidence type="ECO:0000256" key="7">
    <source>
        <dbReference type="NCBIfam" id="TIGR01068"/>
    </source>
</evidence>
<dbReference type="EMBL" id="JAUSTT010000046">
    <property type="protein sequence ID" value="MDQ0178469.1"/>
    <property type="molecule type" value="Genomic_DNA"/>
</dbReference>
<dbReference type="RefSeq" id="WP_307233324.1">
    <property type="nucleotide sequence ID" value="NZ_JAUSTT010000046.1"/>
</dbReference>
<dbReference type="InterPro" id="IPR036249">
    <property type="entry name" value="Thioredoxin-like_sf"/>
</dbReference>
<evidence type="ECO:0000256" key="8">
    <source>
        <dbReference type="PIRNR" id="PIRNR000077"/>
    </source>
</evidence>
<dbReference type="Pfam" id="PF00085">
    <property type="entry name" value="Thioredoxin"/>
    <property type="match status" value="1"/>
</dbReference>
<evidence type="ECO:0000313" key="11">
    <source>
        <dbReference type="Proteomes" id="UP001223586"/>
    </source>
</evidence>
<dbReference type="PIRSF" id="PIRSF000077">
    <property type="entry name" value="Thioredoxin"/>
    <property type="match status" value="1"/>
</dbReference>
<dbReference type="Gene3D" id="3.40.30.10">
    <property type="entry name" value="Glutaredoxin"/>
    <property type="match status" value="1"/>
</dbReference>
<comment type="caution">
    <text evidence="10">The sequence shown here is derived from an EMBL/GenBank/DDBJ whole genome shotgun (WGS) entry which is preliminary data.</text>
</comment>
<dbReference type="InterPro" id="IPR013766">
    <property type="entry name" value="Thioredoxin_domain"/>
</dbReference>
<feature type="domain" description="Thioredoxin" evidence="9">
    <location>
        <begin position="1"/>
        <end position="103"/>
    </location>
</feature>
<keyword evidence="4" id="KW-0249">Electron transport</keyword>
<evidence type="ECO:0000256" key="5">
    <source>
        <dbReference type="ARBA" id="ARBA00023157"/>
    </source>
</evidence>
<evidence type="ECO:0000259" key="9">
    <source>
        <dbReference type="PROSITE" id="PS51352"/>
    </source>
</evidence>
<dbReference type="PROSITE" id="PS00194">
    <property type="entry name" value="THIOREDOXIN_1"/>
    <property type="match status" value="1"/>
</dbReference>